<organism evidence="1 2">
    <name type="scientific">Thiocapsa imhoffii</name>
    <dbReference type="NCBI Taxonomy" id="382777"/>
    <lineage>
        <taxon>Bacteria</taxon>
        <taxon>Pseudomonadati</taxon>
        <taxon>Pseudomonadota</taxon>
        <taxon>Gammaproteobacteria</taxon>
        <taxon>Chromatiales</taxon>
        <taxon>Chromatiaceae</taxon>
        <taxon>Thiocapsa</taxon>
    </lineage>
</organism>
<name>A0A9X0WM07_9GAMM</name>
<dbReference type="AlphaFoldDB" id="A0A9X0WM07"/>
<gene>
    <name evidence="1" type="ORF">CKO25_19430</name>
</gene>
<sequence length="129" mass="14670">MTILWHKHLGLPHHEIAKLSSAAPNTVTTTIRTYIEKGLSGVEKRHFHQPVSQIEPQRDFLKSHFLKYPPRTLKEAAAEIKRLTGVSFTVPHVRHLLISFGLSRKKQEASLGNWMTASEKNKSHLSLMS</sequence>
<evidence type="ECO:0000313" key="1">
    <source>
        <dbReference type="EMBL" id="MBK1646770.1"/>
    </source>
</evidence>
<proteinExistence type="predicted"/>
<dbReference type="InterPro" id="IPR009057">
    <property type="entry name" value="Homeodomain-like_sf"/>
</dbReference>
<dbReference type="Proteomes" id="UP001138802">
    <property type="component" value="Unassembled WGS sequence"/>
</dbReference>
<evidence type="ECO:0000313" key="2">
    <source>
        <dbReference type="Proteomes" id="UP001138802"/>
    </source>
</evidence>
<reference evidence="1 2" key="1">
    <citation type="journal article" date="2020" name="Microorganisms">
        <title>Osmotic Adaptation and Compatible Solute Biosynthesis of Phototrophic Bacteria as Revealed from Genome Analyses.</title>
        <authorList>
            <person name="Imhoff J.F."/>
            <person name="Rahn T."/>
            <person name="Kunzel S."/>
            <person name="Keller A."/>
            <person name="Neulinger S.C."/>
        </authorList>
    </citation>
    <scope>NUCLEOTIDE SEQUENCE [LARGE SCALE GENOMIC DNA]</scope>
    <source>
        <strain evidence="1 2">DSM 21303</strain>
    </source>
</reference>
<dbReference type="EMBL" id="NRSD01000034">
    <property type="protein sequence ID" value="MBK1646770.1"/>
    <property type="molecule type" value="Genomic_DNA"/>
</dbReference>
<protein>
    <submittedName>
        <fullName evidence="1">Uncharacterized protein</fullName>
    </submittedName>
</protein>
<keyword evidence="2" id="KW-1185">Reference proteome</keyword>
<accession>A0A9X0WM07</accession>
<dbReference type="SUPFAM" id="SSF46689">
    <property type="entry name" value="Homeodomain-like"/>
    <property type="match status" value="1"/>
</dbReference>
<comment type="caution">
    <text evidence="1">The sequence shown here is derived from an EMBL/GenBank/DDBJ whole genome shotgun (WGS) entry which is preliminary data.</text>
</comment>